<dbReference type="RefSeq" id="WP_155521561.1">
    <property type="nucleotide sequence ID" value="NZ_BQNJ01000003.1"/>
</dbReference>
<accession>A0A174LUN5</accession>
<evidence type="ECO:0000313" key="2">
    <source>
        <dbReference type="Proteomes" id="UP001055091"/>
    </source>
</evidence>
<proteinExistence type="predicted"/>
<dbReference type="Proteomes" id="UP001055091">
    <property type="component" value="Unassembled WGS sequence"/>
</dbReference>
<sequence length="45" mass="5351">MPKENSWKLDDSSLEPYKAELKREEVSKPEKKEEESENVQKSEKL</sequence>
<name>A0A174LUN5_9FIRM</name>
<reference evidence="1" key="1">
    <citation type="submission" date="2022-01" db="EMBL/GenBank/DDBJ databases">
        <title>Novel bile acid biosynthetic pathways are enriched in the microbiome of centenarians.</title>
        <authorList>
            <person name="Sato Y."/>
            <person name="Atarashi K."/>
            <person name="Plichta R.D."/>
            <person name="Arai Y."/>
            <person name="Sasajima S."/>
            <person name="Kearney M.S."/>
            <person name="Suda W."/>
            <person name="Takeshita K."/>
            <person name="Sasaki T."/>
            <person name="Okamoto S."/>
            <person name="Skelly N.A."/>
            <person name="Okamura Y."/>
            <person name="Vlamakis H."/>
            <person name="Li Y."/>
            <person name="Tanoue T."/>
            <person name="Takei H."/>
            <person name="Nittono H."/>
            <person name="Narushima S."/>
            <person name="Irie J."/>
            <person name="Itoh H."/>
            <person name="Moriya K."/>
            <person name="Sugiura Y."/>
            <person name="Suematsu M."/>
            <person name="Moritoki N."/>
            <person name="Shibata S."/>
            <person name="Littman R.D."/>
            <person name="Fischbach A.M."/>
            <person name="Uwamino Y."/>
            <person name="Inoue T."/>
            <person name="Honda A."/>
            <person name="Hattori M."/>
            <person name="Murai T."/>
            <person name="Xavier J.R."/>
            <person name="Hirose N."/>
            <person name="Honda K."/>
        </authorList>
    </citation>
    <scope>NUCLEOTIDE SEQUENCE</scope>
    <source>
        <strain evidence="1">CE91-St55</strain>
    </source>
</reference>
<protein>
    <submittedName>
        <fullName evidence="1">Uncharacterized protein</fullName>
    </submittedName>
</protein>
<comment type="caution">
    <text evidence="1">The sequence shown here is derived from an EMBL/GenBank/DDBJ whole genome shotgun (WGS) entry which is preliminary data.</text>
</comment>
<gene>
    <name evidence="1" type="ORF">CE91St55_67950</name>
</gene>
<evidence type="ECO:0000313" key="1">
    <source>
        <dbReference type="EMBL" id="GKH04814.1"/>
    </source>
</evidence>
<organism evidence="1 2">
    <name type="scientific">Hungatella hathewayi</name>
    <dbReference type="NCBI Taxonomy" id="154046"/>
    <lineage>
        <taxon>Bacteria</taxon>
        <taxon>Bacillati</taxon>
        <taxon>Bacillota</taxon>
        <taxon>Clostridia</taxon>
        <taxon>Lachnospirales</taxon>
        <taxon>Lachnospiraceae</taxon>
        <taxon>Hungatella</taxon>
    </lineage>
</organism>
<dbReference type="AlphaFoldDB" id="A0A174LUN5"/>
<dbReference type="EMBL" id="BQNJ01000003">
    <property type="protein sequence ID" value="GKH04814.1"/>
    <property type="molecule type" value="Genomic_DNA"/>
</dbReference>